<feature type="compositionally biased region" description="Pro residues" evidence="1">
    <location>
        <begin position="222"/>
        <end position="235"/>
    </location>
</feature>
<dbReference type="SMART" id="SM00443">
    <property type="entry name" value="G_patch"/>
    <property type="match status" value="1"/>
</dbReference>
<dbReference type="RefSeq" id="XP_026613849.1">
    <property type="nucleotide sequence ID" value="XM_026756863.1"/>
</dbReference>
<evidence type="ECO:0000259" key="2">
    <source>
        <dbReference type="PROSITE" id="PS50174"/>
    </source>
</evidence>
<feature type="region of interest" description="Disordered" evidence="1">
    <location>
        <begin position="114"/>
        <end position="137"/>
    </location>
</feature>
<feature type="compositionally biased region" description="Basic and acidic residues" evidence="1">
    <location>
        <begin position="185"/>
        <end position="197"/>
    </location>
</feature>
<protein>
    <recommendedName>
        <fullName evidence="2">G-patch domain-containing protein</fullName>
    </recommendedName>
</protein>
<dbReference type="GO" id="GO:0045292">
    <property type="term" value="P:mRNA cis splicing, via spliceosome"/>
    <property type="evidence" value="ECO:0007669"/>
    <property type="project" value="InterPro"/>
</dbReference>
<dbReference type="GO" id="GO:0003723">
    <property type="term" value="F:RNA binding"/>
    <property type="evidence" value="ECO:0007669"/>
    <property type="project" value="InterPro"/>
</dbReference>
<dbReference type="CDD" id="cd12374">
    <property type="entry name" value="RRM_UHM_SPF45_PUF60"/>
    <property type="match status" value="1"/>
</dbReference>
<dbReference type="Pfam" id="PF01585">
    <property type="entry name" value="G-patch"/>
    <property type="match status" value="1"/>
</dbReference>
<dbReference type="STRING" id="41047.A0A397GUW7"/>
<feature type="region of interest" description="Disordered" evidence="1">
    <location>
        <begin position="42"/>
        <end position="99"/>
    </location>
</feature>
<dbReference type="Pfam" id="PF00076">
    <property type="entry name" value="RRM_1"/>
    <property type="match status" value="1"/>
</dbReference>
<dbReference type="OrthoDB" id="5411533at2759"/>
<dbReference type="AlphaFoldDB" id="A0A397GUW7"/>
<gene>
    <name evidence="3" type="ORF">CDV56_103244</name>
</gene>
<comment type="caution">
    <text evidence="3">The sequence shown here is derived from an EMBL/GenBank/DDBJ whole genome shotgun (WGS) entry which is preliminary data.</text>
</comment>
<dbReference type="InterPro" id="IPR000504">
    <property type="entry name" value="RRM_dom"/>
</dbReference>
<evidence type="ECO:0000313" key="4">
    <source>
        <dbReference type="Proteomes" id="UP000215305"/>
    </source>
</evidence>
<dbReference type="PANTHER" id="PTHR13288:SF8">
    <property type="entry name" value="SPLICING FACTOR 45"/>
    <property type="match status" value="1"/>
</dbReference>
<sequence>MTSDSTPSKGGALSLYANLLDPSANTSSPGTISRAPVVFKQASEGDSQIDDSAAKKQQLTSLRFQPTKRPQLAAQKPKPKPALPKTTPAAAAAPAAAPVKTTLADWAATEEDDVNGFYVGEKRQRGGRKKRKKNREAQAVIQNWDDIYDPSRPNIYEEYKHSDEQIAEVREWKDRLYAHRMARSPSRDSYSDDESRPMKSMLPFARDCERLKSSRTFAGQFAPPPNLNDIPPAPLDEPTGDDAFARRARMTAGQSDTLMPGQTPPPPPPEEQSAPILDDPTGEDAYLRRLQMSTGAQPAPQPPPPPPPRPLDALQPSSATISRAPVRYTLPPPPEDIPASEAELEEVFAREEPAEDVPDEEGGQRSLRPGQKGFAERLLAKYGWTKGSGLGATGSGIVKPLQVKVEKQKKRPDSEGGGFVTPAGRGKIIGGTRKAEEEEGKFGRMSEVIILKGMLDGMDVDAELEGDQDGGLMQEIGEECSEKYGRVERVFISRESGPPVPVFVKFTNQLSALRAVNALEGRVFNGNTITARFYDTQKFEEGIYDDR</sequence>
<dbReference type="InterPro" id="IPR012677">
    <property type="entry name" value="Nucleotide-bd_a/b_plait_sf"/>
</dbReference>
<feature type="compositionally biased region" description="Basic residues" evidence="1">
    <location>
        <begin position="125"/>
        <end position="134"/>
    </location>
</feature>
<dbReference type="GeneID" id="38125218"/>
<dbReference type="EMBL" id="NKHU02000115">
    <property type="protein sequence ID" value="RHZ54089.1"/>
    <property type="molecule type" value="Genomic_DNA"/>
</dbReference>
<feature type="domain" description="G-patch" evidence="2">
    <location>
        <begin position="371"/>
        <end position="422"/>
    </location>
</feature>
<dbReference type="InterPro" id="IPR035979">
    <property type="entry name" value="RBD_domain_sf"/>
</dbReference>
<dbReference type="VEuPathDB" id="FungiDB:CDV56_103244"/>
<proteinExistence type="predicted"/>
<dbReference type="PANTHER" id="PTHR13288">
    <property type="entry name" value="SPLICING FACTOR 45 SPF45"/>
    <property type="match status" value="1"/>
</dbReference>
<dbReference type="Gene3D" id="3.30.70.330">
    <property type="match status" value="1"/>
</dbReference>
<feature type="compositionally biased region" description="Polar residues" evidence="1">
    <location>
        <begin position="55"/>
        <end position="64"/>
    </location>
</feature>
<dbReference type="PROSITE" id="PS50174">
    <property type="entry name" value="G_PATCH"/>
    <property type="match status" value="1"/>
</dbReference>
<feature type="region of interest" description="Disordered" evidence="1">
    <location>
        <begin position="405"/>
        <end position="427"/>
    </location>
</feature>
<dbReference type="InterPro" id="IPR000467">
    <property type="entry name" value="G_patch_dom"/>
</dbReference>
<accession>A0A397GUW7</accession>
<feature type="region of interest" description="Disordered" evidence="1">
    <location>
        <begin position="180"/>
        <end position="371"/>
    </location>
</feature>
<dbReference type="GO" id="GO:0071011">
    <property type="term" value="C:precatalytic spliceosome"/>
    <property type="evidence" value="ECO:0007669"/>
    <property type="project" value="TreeGrafter"/>
</dbReference>
<dbReference type="InterPro" id="IPR040052">
    <property type="entry name" value="RBM17"/>
</dbReference>
<dbReference type="SUPFAM" id="SSF54928">
    <property type="entry name" value="RNA-binding domain, RBD"/>
    <property type="match status" value="1"/>
</dbReference>
<organism evidence="3 4">
    <name type="scientific">Aspergillus thermomutatus</name>
    <name type="common">Neosartorya pseudofischeri</name>
    <dbReference type="NCBI Taxonomy" id="41047"/>
    <lineage>
        <taxon>Eukaryota</taxon>
        <taxon>Fungi</taxon>
        <taxon>Dikarya</taxon>
        <taxon>Ascomycota</taxon>
        <taxon>Pezizomycotina</taxon>
        <taxon>Eurotiomycetes</taxon>
        <taxon>Eurotiomycetidae</taxon>
        <taxon>Eurotiales</taxon>
        <taxon>Aspergillaceae</taxon>
        <taxon>Aspergillus</taxon>
        <taxon>Aspergillus subgen. Fumigati</taxon>
    </lineage>
</organism>
<keyword evidence="4" id="KW-1185">Reference proteome</keyword>
<evidence type="ECO:0000313" key="3">
    <source>
        <dbReference type="EMBL" id="RHZ54089.1"/>
    </source>
</evidence>
<name>A0A397GUW7_ASPTH</name>
<feature type="compositionally biased region" description="Low complexity" evidence="1">
    <location>
        <begin position="83"/>
        <end position="99"/>
    </location>
</feature>
<dbReference type="FunFam" id="3.30.70.330:FF:000495">
    <property type="entry name" value="Putative G-patch DNA repair protein (Drt111)"/>
    <property type="match status" value="1"/>
</dbReference>
<feature type="compositionally biased region" description="Pro residues" evidence="1">
    <location>
        <begin position="299"/>
        <end position="310"/>
    </location>
</feature>
<evidence type="ECO:0000256" key="1">
    <source>
        <dbReference type="SAM" id="MobiDB-lite"/>
    </source>
</evidence>
<reference evidence="3" key="1">
    <citation type="submission" date="2018-08" db="EMBL/GenBank/DDBJ databases">
        <title>Draft genome sequence of azole-resistant Aspergillus thermomutatus (Neosartorya pseudofischeri) strain HMR AF 39, isolated from a human nasal aspirate.</title>
        <authorList>
            <person name="Parent-Michaud M."/>
            <person name="Dufresne P.J."/>
            <person name="Fournier E."/>
            <person name="Martineau C."/>
            <person name="Moreira S."/>
            <person name="Perkins V."/>
            <person name="De Repentigny L."/>
            <person name="Dufresne S.F."/>
        </authorList>
    </citation>
    <scope>NUCLEOTIDE SEQUENCE [LARGE SCALE GENOMIC DNA]</scope>
    <source>
        <strain evidence="3">HMR AF 39</strain>
    </source>
</reference>
<dbReference type="Proteomes" id="UP000215305">
    <property type="component" value="Unassembled WGS sequence"/>
</dbReference>